<gene>
    <name evidence="1" type="ORF">GCM10023156_10800</name>
</gene>
<organism evidence="1 2">
    <name type="scientific">Novipirellula rosea</name>
    <dbReference type="NCBI Taxonomy" id="1031540"/>
    <lineage>
        <taxon>Bacteria</taxon>
        <taxon>Pseudomonadati</taxon>
        <taxon>Planctomycetota</taxon>
        <taxon>Planctomycetia</taxon>
        <taxon>Pirellulales</taxon>
        <taxon>Pirellulaceae</taxon>
        <taxon>Novipirellula</taxon>
    </lineage>
</organism>
<comment type="caution">
    <text evidence="1">The sequence shown here is derived from an EMBL/GenBank/DDBJ whole genome shotgun (WGS) entry which is preliminary data.</text>
</comment>
<evidence type="ECO:0000313" key="1">
    <source>
        <dbReference type="EMBL" id="GAA4448091.1"/>
    </source>
</evidence>
<accession>A0ABP8MEC1</accession>
<name>A0ABP8MEC1_9BACT</name>
<dbReference type="Proteomes" id="UP001500840">
    <property type="component" value="Unassembled WGS sequence"/>
</dbReference>
<keyword evidence="2" id="KW-1185">Reference proteome</keyword>
<proteinExistence type="predicted"/>
<protein>
    <submittedName>
        <fullName evidence="1">Uncharacterized protein</fullName>
    </submittedName>
</protein>
<evidence type="ECO:0000313" key="2">
    <source>
        <dbReference type="Proteomes" id="UP001500840"/>
    </source>
</evidence>
<dbReference type="EMBL" id="BAABGA010000016">
    <property type="protein sequence ID" value="GAA4448091.1"/>
    <property type="molecule type" value="Genomic_DNA"/>
</dbReference>
<reference evidence="2" key="1">
    <citation type="journal article" date="2019" name="Int. J. Syst. Evol. Microbiol.">
        <title>The Global Catalogue of Microorganisms (GCM) 10K type strain sequencing project: providing services to taxonomists for standard genome sequencing and annotation.</title>
        <authorList>
            <consortium name="The Broad Institute Genomics Platform"/>
            <consortium name="The Broad Institute Genome Sequencing Center for Infectious Disease"/>
            <person name="Wu L."/>
            <person name="Ma J."/>
        </authorList>
    </citation>
    <scope>NUCLEOTIDE SEQUENCE [LARGE SCALE GENOMIC DNA]</scope>
    <source>
        <strain evidence="2">JCM 17759</strain>
    </source>
</reference>
<sequence length="126" mass="13732">MASNRISTIIAFSTAVLGLLALAAPLSGEVTEEITPPTHVCANALELEEYLFESKPLGVARTEIEQYFPRNECLGTVRMVGDSGHSCIEYHFPLPDDDKTLVLTFASRKRDGLSVLAGFWTKNSDG</sequence>
<dbReference type="RefSeq" id="WP_345320161.1">
    <property type="nucleotide sequence ID" value="NZ_BAABGA010000016.1"/>
</dbReference>